<dbReference type="AlphaFoldDB" id="A9NYC6"/>
<protein>
    <submittedName>
        <fullName evidence="1">Uncharacterized protein</fullName>
    </submittedName>
</protein>
<sequence>MHFLEIKFNEILGSNPLSMQRKGFAQRTSLVSLTRS</sequence>
<dbReference type="EMBL" id="EF086368">
    <property type="protein sequence ID" value="ABK25637.1"/>
    <property type="molecule type" value="mRNA"/>
</dbReference>
<proteinExistence type="evidence at transcript level"/>
<name>A9NYC6_PICSI</name>
<reference evidence="1" key="1">
    <citation type="journal article" date="2008" name="BMC Genomics">
        <title>A conifer genomics resource of 200,000 spruce (Picea spp.) ESTs and 6,464 high-quality, sequence-finished full-length cDNAs for Sitka spruce (Picea sitchensis).</title>
        <authorList>
            <person name="Ralph S.G."/>
            <person name="Chun H.J."/>
            <person name="Kolosova N."/>
            <person name="Cooper D."/>
            <person name="Oddy C."/>
            <person name="Ritland C.E."/>
            <person name="Kirkpatrick R."/>
            <person name="Moore R."/>
            <person name="Barber S."/>
            <person name="Holt R.A."/>
            <person name="Jones S.J."/>
            <person name="Marra M.A."/>
            <person name="Douglas C.J."/>
            <person name="Ritland K."/>
            <person name="Bohlmann J."/>
        </authorList>
    </citation>
    <scope>NUCLEOTIDE SEQUENCE</scope>
    <source>
        <tissue evidence="1">Green portion of the leader tissue</tissue>
    </source>
</reference>
<evidence type="ECO:0000313" key="1">
    <source>
        <dbReference type="EMBL" id="ABK25637.1"/>
    </source>
</evidence>
<organism evidence="1">
    <name type="scientific">Picea sitchensis</name>
    <name type="common">Sitka spruce</name>
    <name type="synonym">Pinus sitchensis</name>
    <dbReference type="NCBI Taxonomy" id="3332"/>
    <lineage>
        <taxon>Eukaryota</taxon>
        <taxon>Viridiplantae</taxon>
        <taxon>Streptophyta</taxon>
        <taxon>Embryophyta</taxon>
        <taxon>Tracheophyta</taxon>
        <taxon>Spermatophyta</taxon>
        <taxon>Pinopsida</taxon>
        <taxon>Pinidae</taxon>
        <taxon>Conifers I</taxon>
        <taxon>Pinales</taxon>
        <taxon>Pinaceae</taxon>
        <taxon>Picea</taxon>
    </lineage>
</organism>
<accession>A9NYC6</accession>